<feature type="binding site" evidence="5">
    <location>
        <position position="167"/>
    </location>
    <ligand>
        <name>Mg(2+)</name>
        <dbReference type="ChEBI" id="CHEBI:18420"/>
    </ligand>
</feature>
<keyword evidence="3 5" id="KW-0460">Magnesium</keyword>
<dbReference type="InterPro" id="IPR040442">
    <property type="entry name" value="Pyrv_kinase-like_dom_sf"/>
</dbReference>
<dbReference type="OrthoDB" id="4322898at2"/>
<dbReference type="Pfam" id="PF03328">
    <property type="entry name" value="HpcH_HpaI"/>
    <property type="match status" value="1"/>
</dbReference>
<dbReference type="PANTHER" id="PTHR32308:SF0">
    <property type="entry name" value="HPCH_HPAI ALDOLASE_CITRATE LYASE DOMAIN-CONTAINING PROTEIN"/>
    <property type="match status" value="1"/>
</dbReference>
<evidence type="ECO:0000256" key="4">
    <source>
        <dbReference type="PIRSR" id="PIRSR015582-1"/>
    </source>
</evidence>
<dbReference type="SUPFAM" id="SSF51621">
    <property type="entry name" value="Phosphoenolpyruvate/pyruvate domain"/>
    <property type="match status" value="1"/>
</dbReference>
<dbReference type="InterPro" id="IPR005000">
    <property type="entry name" value="Aldolase/citrate-lyase_domain"/>
</dbReference>
<feature type="binding site" evidence="4">
    <location>
        <position position="75"/>
    </location>
    <ligand>
        <name>substrate</name>
    </ligand>
</feature>
<evidence type="ECO:0000313" key="7">
    <source>
        <dbReference type="EMBL" id="AKS31143.1"/>
    </source>
</evidence>
<dbReference type="Proteomes" id="UP000062255">
    <property type="component" value="Chromosome"/>
</dbReference>
<evidence type="ECO:0000259" key="6">
    <source>
        <dbReference type="Pfam" id="PF03328"/>
    </source>
</evidence>
<dbReference type="PATRIC" id="fig|134601.6.peg.781"/>
<proteinExistence type="predicted"/>
<keyword evidence="7" id="KW-0456">Lyase</keyword>
<keyword evidence="2 5" id="KW-0479">Metal-binding</keyword>
<gene>
    <name evidence="7" type="ORF">AFA91_03755</name>
</gene>
<evidence type="ECO:0000256" key="2">
    <source>
        <dbReference type="ARBA" id="ARBA00022723"/>
    </source>
</evidence>
<dbReference type="PIRSF" id="PIRSF015582">
    <property type="entry name" value="Cit_lyase_B"/>
    <property type="match status" value="1"/>
</dbReference>
<evidence type="ECO:0000313" key="8">
    <source>
        <dbReference type="Proteomes" id="UP000062255"/>
    </source>
</evidence>
<sequence>MGRQSTNTLPLLRTLLFVPGDRPDRIAKAAASAAVGVAVDLEDAVAISRKDAARAAVVSALSALPTTGVPVTCVRINAVDSGFAEDDLTALEPVLHRIDLLIVPMSAEPDGVRRVSELLARAERSAATDSRRIGIVPLVETAAGILNAPALAAADARVHTLAFGPADLSRELGITPAGDGDEFLFARSQLVLAAAAANCPPPVDGPHLDLGDDDGLMRSAGQARRLGFSGKQVIHPSQIAVVADAFAASAAEIDWARAVDAAFTAAEAEGVSSIRLPDGTFVDYPIARRARAILAGAQ</sequence>
<dbReference type="EMBL" id="CP012150">
    <property type="protein sequence ID" value="AKS31143.1"/>
    <property type="molecule type" value="Genomic_DNA"/>
</dbReference>
<reference evidence="7 8" key="1">
    <citation type="submission" date="2015-07" db="EMBL/GenBank/DDBJ databases">
        <title>Complete genome sequence of Mycobacterium goodii X7B, a facultative thermophilic biodesulfurizing bacterium.</title>
        <authorList>
            <person name="Yu B."/>
            <person name="Li F."/>
            <person name="Xu P."/>
        </authorList>
    </citation>
    <scope>NUCLEOTIDE SEQUENCE [LARGE SCALE GENOMIC DNA]</scope>
    <source>
        <strain evidence="7 8">X7B</strain>
    </source>
</reference>
<name>A0A0K0X1I1_MYCGD</name>
<organism evidence="7 8">
    <name type="scientific">Mycolicibacterium goodii</name>
    <name type="common">Mycobacterium goodii</name>
    <dbReference type="NCBI Taxonomy" id="134601"/>
    <lineage>
        <taxon>Bacteria</taxon>
        <taxon>Bacillati</taxon>
        <taxon>Actinomycetota</taxon>
        <taxon>Actinomycetes</taxon>
        <taxon>Mycobacteriales</taxon>
        <taxon>Mycobacteriaceae</taxon>
        <taxon>Mycolicibacterium</taxon>
    </lineage>
</organism>
<comment type="cofactor">
    <cofactor evidence="1">
        <name>Mg(2+)</name>
        <dbReference type="ChEBI" id="CHEBI:18420"/>
    </cofactor>
</comment>
<accession>A0A0K0X1I1</accession>
<dbReference type="InterPro" id="IPR011206">
    <property type="entry name" value="Citrate_lyase_beta/mcl1/mcl2"/>
</dbReference>
<dbReference type="GO" id="GO:0006107">
    <property type="term" value="P:oxaloacetate metabolic process"/>
    <property type="evidence" value="ECO:0007669"/>
    <property type="project" value="TreeGrafter"/>
</dbReference>
<dbReference type="Gene3D" id="3.20.20.60">
    <property type="entry name" value="Phosphoenolpyruvate-binding domains"/>
    <property type="match status" value="1"/>
</dbReference>
<dbReference type="AlphaFoldDB" id="A0A0K0X1I1"/>
<feature type="domain" description="HpcH/HpaI aldolase/citrate lyase" evidence="6">
    <location>
        <begin position="13"/>
        <end position="236"/>
    </location>
</feature>
<dbReference type="RefSeq" id="WP_049743552.1">
    <property type="nucleotide sequence ID" value="NZ_CP012150.1"/>
</dbReference>
<dbReference type="STRING" id="134601.AFA91_03755"/>
<dbReference type="GO" id="GO:0016829">
    <property type="term" value="F:lyase activity"/>
    <property type="evidence" value="ECO:0007669"/>
    <property type="project" value="UniProtKB-KW"/>
</dbReference>
<evidence type="ECO:0000256" key="3">
    <source>
        <dbReference type="ARBA" id="ARBA00022842"/>
    </source>
</evidence>
<evidence type="ECO:0000256" key="5">
    <source>
        <dbReference type="PIRSR" id="PIRSR015582-2"/>
    </source>
</evidence>
<evidence type="ECO:0000256" key="1">
    <source>
        <dbReference type="ARBA" id="ARBA00001946"/>
    </source>
</evidence>
<feature type="binding site" evidence="4">
    <location>
        <position position="140"/>
    </location>
    <ligand>
        <name>substrate</name>
    </ligand>
</feature>
<dbReference type="PANTHER" id="PTHR32308">
    <property type="entry name" value="LYASE BETA SUBUNIT, PUTATIVE (AFU_ORTHOLOGUE AFUA_4G13030)-RELATED"/>
    <property type="match status" value="1"/>
</dbReference>
<feature type="binding site" evidence="5">
    <location>
        <position position="140"/>
    </location>
    <ligand>
        <name>Mg(2+)</name>
        <dbReference type="ChEBI" id="CHEBI:18420"/>
    </ligand>
</feature>
<protein>
    <submittedName>
        <fullName evidence="7">Citrate lyase</fullName>
    </submittedName>
</protein>
<dbReference type="GO" id="GO:0000287">
    <property type="term" value="F:magnesium ion binding"/>
    <property type="evidence" value="ECO:0007669"/>
    <property type="project" value="TreeGrafter"/>
</dbReference>
<dbReference type="InterPro" id="IPR015813">
    <property type="entry name" value="Pyrv/PenolPyrv_kinase-like_dom"/>
</dbReference>
<dbReference type="KEGG" id="mgo:AFA91_03755"/>